<dbReference type="InterPro" id="IPR027417">
    <property type="entry name" value="P-loop_NTPase"/>
</dbReference>
<organism evidence="2 3">
    <name type="scientific">Trichogramma brassicae</name>
    <dbReference type="NCBI Taxonomy" id="86971"/>
    <lineage>
        <taxon>Eukaryota</taxon>
        <taxon>Metazoa</taxon>
        <taxon>Ecdysozoa</taxon>
        <taxon>Arthropoda</taxon>
        <taxon>Hexapoda</taxon>
        <taxon>Insecta</taxon>
        <taxon>Pterygota</taxon>
        <taxon>Neoptera</taxon>
        <taxon>Endopterygota</taxon>
        <taxon>Hymenoptera</taxon>
        <taxon>Apocrita</taxon>
        <taxon>Proctotrupomorpha</taxon>
        <taxon>Chalcidoidea</taxon>
        <taxon>Trichogrammatidae</taxon>
        <taxon>Trichogramma</taxon>
    </lineage>
</organism>
<feature type="compositionally biased region" description="Basic and acidic residues" evidence="1">
    <location>
        <begin position="277"/>
        <end position="287"/>
    </location>
</feature>
<gene>
    <name evidence="2" type="ORF">TBRA_LOCUS12364</name>
</gene>
<name>A0A6H5IUF5_9HYME</name>
<dbReference type="Proteomes" id="UP000479190">
    <property type="component" value="Unassembled WGS sequence"/>
</dbReference>
<proteinExistence type="predicted"/>
<feature type="compositionally biased region" description="Basic residues" evidence="1">
    <location>
        <begin position="430"/>
        <end position="440"/>
    </location>
</feature>
<feature type="compositionally biased region" description="Polar residues" evidence="1">
    <location>
        <begin position="449"/>
        <end position="466"/>
    </location>
</feature>
<reference evidence="2 3" key="1">
    <citation type="submission" date="2020-02" db="EMBL/GenBank/DDBJ databases">
        <authorList>
            <person name="Ferguson B K."/>
        </authorList>
    </citation>
    <scope>NUCLEOTIDE SEQUENCE [LARGE SCALE GENOMIC DNA]</scope>
</reference>
<feature type="region of interest" description="Disordered" evidence="1">
    <location>
        <begin position="403"/>
        <end position="475"/>
    </location>
</feature>
<dbReference type="SUPFAM" id="SSF52540">
    <property type="entry name" value="P-loop containing nucleoside triphosphate hydrolases"/>
    <property type="match status" value="1"/>
</dbReference>
<evidence type="ECO:0008006" key="4">
    <source>
        <dbReference type="Google" id="ProtNLM"/>
    </source>
</evidence>
<protein>
    <recommendedName>
        <fullName evidence="4">AAA+ ATPase domain-containing protein</fullName>
    </recommendedName>
</protein>
<evidence type="ECO:0000256" key="1">
    <source>
        <dbReference type="SAM" id="MobiDB-lite"/>
    </source>
</evidence>
<dbReference type="EMBL" id="CADCXV010001041">
    <property type="protein sequence ID" value="CAB0040668.1"/>
    <property type="molecule type" value="Genomic_DNA"/>
</dbReference>
<dbReference type="AlphaFoldDB" id="A0A6H5IUF5"/>
<evidence type="ECO:0000313" key="3">
    <source>
        <dbReference type="Proteomes" id="UP000479190"/>
    </source>
</evidence>
<feature type="region of interest" description="Disordered" evidence="1">
    <location>
        <begin position="276"/>
        <end position="305"/>
    </location>
</feature>
<accession>A0A6H5IUF5</accession>
<dbReference type="OrthoDB" id="7191848at2759"/>
<dbReference type="Gene3D" id="3.40.50.300">
    <property type="entry name" value="P-loop containing nucleotide triphosphate hydrolases"/>
    <property type="match status" value="1"/>
</dbReference>
<feature type="compositionally biased region" description="Low complexity" evidence="1">
    <location>
        <begin position="415"/>
        <end position="425"/>
    </location>
</feature>
<keyword evidence="3" id="KW-1185">Reference proteome</keyword>
<evidence type="ECO:0000313" key="2">
    <source>
        <dbReference type="EMBL" id="CAB0040668.1"/>
    </source>
</evidence>
<sequence length="475" mass="54122">MSMPWIHPWTSILSGPTGCGKTFFVKKFLNNLMRMSDTRFERVILYYSEWQPAYRELGSSLEFREGLPQTSDFADDPRPKLVIIDDLMRQSSASGALCDLFTKNSHHNNLSVIFITQNIFHQGRGQRDVSLNSHYIVLFRNVRDRAQIRHLARQVYPEDPRFLQEAYSDATSQAYGYLLLDLKQTTPDNCRFRTAIFPDDAYHYVYESVERLGGGGGSDIVIVKQKKSVQTPGTPLERLDAEMNEILLAPCSDERAKWNRYNSVLQRYLQLAKSSRHIPEKPKTEERTDADDASDTSKDDATATSSAPIDTLIVESVPAKYRRNAKNLVEWLRRDASIQWSENGSVNIDGSSIEGNIIDFVNDAMRSRSGSPPRGISQFIEALRKASVPREFIGNKQYQRFVVSQSRTSEDDSPAESSTSPNSSPLTGGRNHKQKRKRKINSPEIVPTPVNNKNTRSRLPSITNNRKWLRMTERH</sequence>